<dbReference type="AlphaFoldDB" id="A0A1Q9CX98"/>
<accession>A0A1Q9CX98</accession>
<organism evidence="2 3">
    <name type="scientific">Symbiodinium microadriaticum</name>
    <name type="common">Dinoflagellate</name>
    <name type="synonym">Zooxanthella microadriatica</name>
    <dbReference type="NCBI Taxonomy" id="2951"/>
    <lineage>
        <taxon>Eukaryota</taxon>
        <taxon>Sar</taxon>
        <taxon>Alveolata</taxon>
        <taxon>Dinophyceae</taxon>
        <taxon>Suessiales</taxon>
        <taxon>Symbiodiniaceae</taxon>
        <taxon>Symbiodinium</taxon>
    </lineage>
</organism>
<keyword evidence="3" id="KW-1185">Reference proteome</keyword>
<feature type="region of interest" description="Disordered" evidence="1">
    <location>
        <begin position="334"/>
        <end position="354"/>
    </location>
</feature>
<evidence type="ECO:0000313" key="3">
    <source>
        <dbReference type="Proteomes" id="UP000186817"/>
    </source>
</evidence>
<dbReference type="EMBL" id="LSRX01000854">
    <property type="protein sequence ID" value="OLP87546.1"/>
    <property type="molecule type" value="Genomic_DNA"/>
</dbReference>
<comment type="caution">
    <text evidence="2">The sequence shown here is derived from an EMBL/GenBank/DDBJ whole genome shotgun (WGS) entry which is preliminary data.</text>
</comment>
<protein>
    <submittedName>
        <fullName evidence="2">Uncharacterized protein</fullName>
    </submittedName>
</protein>
<gene>
    <name evidence="2" type="ORF">AK812_SmicGene31222</name>
</gene>
<proteinExistence type="predicted"/>
<sequence length="493" mass="55531">MPSTGWWPASWQPPGRLTGAARPTLRRVKLDLLDVPFALRSLRPKWFAKASRHTAREAARMAYPILHQGPQRFCILACALVDSAATMSEYAIFVEQQAKPTRFAMFASVPGSASLNGSWGDRFFTWQCLHVDISVDEGSGRGGVSLHVWDDLNDTMNPIMMDTANGEDCLSKPSVKRFDDGSIESVAGQLWMPLLRGPKLVMGGDFKKVFYSLPPGLRDVAYLAPDDVITDIKSIQDKDQRMAMCSRINALRRERLRHLATPQSAAFYDEDSTKIVPMSRVTERHFWDVFHRLPLSTTDSTKWKAVLKYLDGCPEKPRPNHGSSSSRDIEWASGDLCAGSPSSEQKPAPHVDTNSRDALRRLAEASPEQIVEKSSEVQEDYVDWVKRKVDVDTSNINFSNFDLETRVHKFSRKCPASKALSTLTPLQAMSDLYNDIYRIYLRKLERQISSLTSRSKEATALKKLCEALNIERDDSLPQLLARLRAIDIMKKPL</sequence>
<name>A0A1Q9CX98_SYMMI</name>
<evidence type="ECO:0000313" key="2">
    <source>
        <dbReference type="EMBL" id="OLP87546.1"/>
    </source>
</evidence>
<reference evidence="2 3" key="1">
    <citation type="submission" date="2016-02" db="EMBL/GenBank/DDBJ databases">
        <title>Genome analysis of coral dinoflagellate symbionts highlights evolutionary adaptations to a symbiotic lifestyle.</title>
        <authorList>
            <person name="Aranda M."/>
            <person name="Li Y."/>
            <person name="Liew Y.J."/>
            <person name="Baumgarten S."/>
            <person name="Simakov O."/>
            <person name="Wilson M."/>
            <person name="Piel J."/>
            <person name="Ashoor H."/>
            <person name="Bougouffa S."/>
            <person name="Bajic V.B."/>
            <person name="Ryu T."/>
            <person name="Ravasi T."/>
            <person name="Bayer T."/>
            <person name="Micklem G."/>
            <person name="Kim H."/>
            <person name="Bhak J."/>
            <person name="Lajeunesse T.C."/>
            <person name="Voolstra C.R."/>
        </authorList>
    </citation>
    <scope>NUCLEOTIDE SEQUENCE [LARGE SCALE GENOMIC DNA]</scope>
    <source>
        <strain evidence="2 3">CCMP2467</strain>
    </source>
</reference>
<dbReference type="Proteomes" id="UP000186817">
    <property type="component" value="Unassembled WGS sequence"/>
</dbReference>
<evidence type="ECO:0000256" key="1">
    <source>
        <dbReference type="SAM" id="MobiDB-lite"/>
    </source>
</evidence>